<dbReference type="Proteomes" id="UP000199682">
    <property type="component" value="Unassembled WGS sequence"/>
</dbReference>
<reference evidence="2" key="1">
    <citation type="submission" date="2016-10" db="EMBL/GenBank/DDBJ databases">
        <authorList>
            <person name="Varghese N."/>
            <person name="Submissions S."/>
        </authorList>
    </citation>
    <scope>NUCLEOTIDE SEQUENCE [LARGE SCALE GENOMIC DNA]</scope>
    <source>
        <strain evidence="2">DSM 44796</strain>
    </source>
</reference>
<protein>
    <submittedName>
        <fullName evidence="1">Uncharacterized protein</fullName>
    </submittedName>
</protein>
<gene>
    <name evidence="1" type="ORF">SAMN04488074_118114</name>
</gene>
<accession>A0A1G9RHS2</accession>
<sequence length="52" mass="5959">MVRENRSPKRSQITVAMKTLPAMNPTKRQIVATFTTVASEQIILIEEFTFSF</sequence>
<evidence type="ECO:0000313" key="1">
    <source>
        <dbReference type="EMBL" id="SDM22872.1"/>
    </source>
</evidence>
<dbReference type="EMBL" id="FNET01000018">
    <property type="protein sequence ID" value="SDM22872.1"/>
    <property type="molecule type" value="Genomic_DNA"/>
</dbReference>
<name>A0A1G9RHS2_9PSEU</name>
<organism evidence="1 2">
    <name type="scientific">Lentzea albidocapillata subsp. violacea</name>
    <dbReference type="NCBI Taxonomy" id="128104"/>
    <lineage>
        <taxon>Bacteria</taxon>
        <taxon>Bacillati</taxon>
        <taxon>Actinomycetota</taxon>
        <taxon>Actinomycetes</taxon>
        <taxon>Pseudonocardiales</taxon>
        <taxon>Pseudonocardiaceae</taxon>
        <taxon>Lentzea</taxon>
    </lineage>
</organism>
<dbReference type="AlphaFoldDB" id="A0A1G9RHS2"/>
<evidence type="ECO:0000313" key="2">
    <source>
        <dbReference type="Proteomes" id="UP000199682"/>
    </source>
</evidence>
<proteinExistence type="predicted"/>